<evidence type="ECO:0000259" key="5">
    <source>
        <dbReference type="SMART" id="SM00645"/>
    </source>
</evidence>
<keyword evidence="4" id="KW-0788">Thiol protease</keyword>
<name>A0A0N5A8X0_9BILA</name>
<evidence type="ECO:0000313" key="6">
    <source>
        <dbReference type="Proteomes" id="UP000046393"/>
    </source>
</evidence>
<evidence type="ECO:0000256" key="4">
    <source>
        <dbReference type="ARBA" id="ARBA00022807"/>
    </source>
</evidence>
<dbReference type="Proteomes" id="UP000046393">
    <property type="component" value="Unplaced"/>
</dbReference>
<reference evidence="7" key="1">
    <citation type="submission" date="2017-02" db="UniProtKB">
        <authorList>
            <consortium name="WormBaseParasite"/>
        </authorList>
    </citation>
    <scope>IDENTIFICATION</scope>
</reference>
<comment type="similarity">
    <text evidence="1">Belongs to the peptidase C1 family.</text>
</comment>
<evidence type="ECO:0000256" key="1">
    <source>
        <dbReference type="ARBA" id="ARBA00008455"/>
    </source>
</evidence>
<dbReference type="PANTHER" id="PTHR12411">
    <property type="entry name" value="CYSTEINE PROTEASE FAMILY C1-RELATED"/>
    <property type="match status" value="1"/>
</dbReference>
<dbReference type="SMART" id="SM00645">
    <property type="entry name" value="Pept_C1"/>
    <property type="match status" value="1"/>
</dbReference>
<protein>
    <submittedName>
        <fullName evidence="7">Pept_C1 domain-containing protein</fullName>
    </submittedName>
</protein>
<dbReference type="PROSITE" id="PS00139">
    <property type="entry name" value="THIOL_PROTEASE_CYS"/>
    <property type="match status" value="1"/>
</dbReference>
<organism evidence="6 7">
    <name type="scientific">Syphacia muris</name>
    <dbReference type="NCBI Taxonomy" id="451379"/>
    <lineage>
        <taxon>Eukaryota</taxon>
        <taxon>Metazoa</taxon>
        <taxon>Ecdysozoa</taxon>
        <taxon>Nematoda</taxon>
        <taxon>Chromadorea</taxon>
        <taxon>Rhabditida</taxon>
        <taxon>Spirurina</taxon>
        <taxon>Oxyuridomorpha</taxon>
        <taxon>Oxyuroidea</taxon>
        <taxon>Oxyuridae</taxon>
        <taxon>Syphacia</taxon>
    </lineage>
</organism>
<dbReference type="WBParaSite" id="SMUV_0000053201-mRNA-1">
    <property type="protein sequence ID" value="SMUV_0000053201-mRNA-1"/>
    <property type="gene ID" value="SMUV_0000053201"/>
</dbReference>
<dbReference type="GO" id="GO:0008234">
    <property type="term" value="F:cysteine-type peptidase activity"/>
    <property type="evidence" value="ECO:0007669"/>
    <property type="project" value="UniProtKB-KW"/>
</dbReference>
<sequence>MRGLSLVLAALGFYIKSKVSIEENRETQLYLKKLVRQVNEANLPWKGKYNPFGTRTKNYNYPIEKNVSGIQQSVEDLKKFFVSEKMQQHLRDIENFPTESLPAYFDARERWSNCPSISEVYNQGGCGSCYAVAAAGVAADRACIHSNGSFNSLFSEEDILGCCAICGNCYGGDPLKAFVYWVHEGLVTGGRDGCRPYSVNIECGVPCSPAEYPFNEYRRKCTRRCQSIYFQNSYEDDKHYASIAYSLFPRTMSLDKQGKNRLKIPTVIGHFNETQGPLSNEQIRSIIMKELYLSGPTTMAFPVTEEFLHYASGVFSPYPVDNFNKRIVYWHVVRLIGWGRYDDNKHYWLAVNSFGRHWGDNGVFKIDTSLVEDFGLEYETGLP</sequence>
<dbReference type="InterPro" id="IPR000169">
    <property type="entry name" value="Pept_cys_AS"/>
</dbReference>
<dbReference type="SUPFAM" id="SSF54001">
    <property type="entry name" value="Cysteine proteinases"/>
    <property type="match status" value="1"/>
</dbReference>
<keyword evidence="3" id="KW-0378">Hydrolase</keyword>
<dbReference type="GO" id="GO:0006508">
    <property type="term" value="P:proteolysis"/>
    <property type="evidence" value="ECO:0007669"/>
    <property type="project" value="UniProtKB-KW"/>
</dbReference>
<keyword evidence="2" id="KW-0645">Protease</keyword>
<evidence type="ECO:0000256" key="3">
    <source>
        <dbReference type="ARBA" id="ARBA00022801"/>
    </source>
</evidence>
<dbReference type="InterPro" id="IPR013128">
    <property type="entry name" value="Peptidase_C1A"/>
</dbReference>
<dbReference type="Pfam" id="PF00112">
    <property type="entry name" value="Peptidase_C1"/>
    <property type="match status" value="1"/>
</dbReference>
<keyword evidence="6" id="KW-1185">Reference proteome</keyword>
<dbReference type="InterPro" id="IPR038765">
    <property type="entry name" value="Papain-like_cys_pep_sf"/>
</dbReference>
<evidence type="ECO:0000313" key="7">
    <source>
        <dbReference type="WBParaSite" id="SMUV_0000053201-mRNA-1"/>
    </source>
</evidence>
<dbReference type="Gene3D" id="3.90.70.10">
    <property type="entry name" value="Cysteine proteinases"/>
    <property type="match status" value="1"/>
</dbReference>
<accession>A0A0N5A8X0</accession>
<evidence type="ECO:0000256" key="2">
    <source>
        <dbReference type="ARBA" id="ARBA00022670"/>
    </source>
</evidence>
<dbReference type="InterPro" id="IPR000668">
    <property type="entry name" value="Peptidase_C1A_C"/>
</dbReference>
<dbReference type="STRING" id="451379.A0A0N5A8X0"/>
<proteinExistence type="inferred from homology"/>
<dbReference type="AlphaFoldDB" id="A0A0N5A8X0"/>
<feature type="domain" description="Peptidase C1A papain C-terminal" evidence="5">
    <location>
        <begin position="101"/>
        <end position="374"/>
    </location>
</feature>